<evidence type="ECO:0000256" key="2">
    <source>
        <dbReference type="ARBA" id="ARBA00022525"/>
    </source>
</evidence>
<dbReference type="PANTHER" id="PTHR32411">
    <property type="entry name" value="CYSTEINE-RICH REPEAT SECRETORY PROTEIN 38-RELATED"/>
    <property type="match status" value="1"/>
</dbReference>
<keyword evidence="4" id="KW-0677">Repeat</keyword>
<dbReference type="Pfam" id="PF01657">
    <property type="entry name" value="Stress-antifung"/>
    <property type="match status" value="2"/>
</dbReference>
<dbReference type="GO" id="GO:0005576">
    <property type="term" value="C:extracellular region"/>
    <property type="evidence" value="ECO:0007669"/>
    <property type="project" value="UniProtKB-SubCell"/>
</dbReference>
<evidence type="ECO:0000256" key="1">
    <source>
        <dbReference type="ARBA" id="ARBA00004613"/>
    </source>
</evidence>
<dbReference type="InterPro" id="IPR002902">
    <property type="entry name" value="GNK2"/>
</dbReference>
<dbReference type="PROSITE" id="PS51473">
    <property type="entry name" value="GNK2"/>
    <property type="match status" value="2"/>
</dbReference>
<comment type="similarity">
    <text evidence="5">Belongs to the cysteine-rich repeat secretory protein family.</text>
</comment>
<dbReference type="AlphaFoldDB" id="A0ABD3BDN1"/>
<keyword evidence="9" id="KW-1185">Reference proteome</keyword>
<evidence type="ECO:0000256" key="5">
    <source>
        <dbReference type="ARBA" id="ARBA00038515"/>
    </source>
</evidence>
<dbReference type="Gene3D" id="3.30.430.20">
    <property type="entry name" value="Gnk2 domain, C-X8-C-X2-C motif"/>
    <property type="match status" value="2"/>
</dbReference>
<keyword evidence="6" id="KW-0812">Transmembrane</keyword>
<name>A0ABD3BDN1_9LAMI</name>
<evidence type="ECO:0000313" key="8">
    <source>
        <dbReference type="EMBL" id="KAL3615181.1"/>
    </source>
</evidence>
<dbReference type="InterPro" id="IPR050581">
    <property type="entry name" value="CRR_secretory_protein"/>
</dbReference>
<keyword evidence="2" id="KW-0964">Secreted</keyword>
<evidence type="ECO:0000256" key="3">
    <source>
        <dbReference type="ARBA" id="ARBA00022729"/>
    </source>
</evidence>
<gene>
    <name evidence="8" type="ORF">CASFOL_040842</name>
</gene>
<evidence type="ECO:0000256" key="6">
    <source>
        <dbReference type="SAM" id="Phobius"/>
    </source>
</evidence>
<proteinExistence type="inferred from homology"/>
<dbReference type="EMBL" id="JAVIJP010000100">
    <property type="protein sequence ID" value="KAL3615181.1"/>
    <property type="molecule type" value="Genomic_DNA"/>
</dbReference>
<keyword evidence="6" id="KW-0472">Membrane</keyword>
<feature type="transmembrane region" description="Helical" evidence="6">
    <location>
        <begin position="6"/>
        <end position="28"/>
    </location>
</feature>
<organism evidence="8 9">
    <name type="scientific">Castilleja foliolosa</name>
    <dbReference type="NCBI Taxonomy" id="1961234"/>
    <lineage>
        <taxon>Eukaryota</taxon>
        <taxon>Viridiplantae</taxon>
        <taxon>Streptophyta</taxon>
        <taxon>Embryophyta</taxon>
        <taxon>Tracheophyta</taxon>
        <taxon>Spermatophyta</taxon>
        <taxon>Magnoliopsida</taxon>
        <taxon>eudicotyledons</taxon>
        <taxon>Gunneridae</taxon>
        <taxon>Pentapetalae</taxon>
        <taxon>asterids</taxon>
        <taxon>lamiids</taxon>
        <taxon>Lamiales</taxon>
        <taxon>Orobanchaceae</taxon>
        <taxon>Pedicularideae</taxon>
        <taxon>Castillejinae</taxon>
        <taxon>Castilleja</taxon>
    </lineage>
</organism>
<dbReference type="Proteomes" id="UP001632038">
    <property type="component" value="Unassembled WGS sequence"/>
</dbReference>
<protein>
    <recommendedName>
        <fullName evidence="7">Gnk2-homologous domain-containing protein</fullName>
    </recommendedName>
</protein>
<reference evidence="9" key="1">
    <citation type="journal article" date="2024" name="IScience">
        <title>Strigolactones Initiate the Formation of Haustorium-like Structures in Castilleja.</title>
        <authorList>
            <person name="Buerger M."/>
            <person name="Peterson D."/>
            <person name="Chory J."/>
        </authorList>
    </citation>
    <scope>NUCLEOTIDE SEQUENCE [LARGE SCALE GENOMIC DNA]</scope>
</reference>
<dbReference type="CDD" id="cd23509">
    <property type="entry name" value="Gnk2-like"/>
    <property type="match status" value="2"/>
</dbReference>
<feature type="domain" description="Gnk2-homologous" evidence="7">
    <location>
        <begin position="32"/>
        <end position="147"/>
    </location>
</feature>
<dbReference type="PANTHER" id="PTHR32411:SF43">
    <property type="entry name" value="CYSTEINE-RICH REPEAT SECRETORY PROTEIN 38"/>
    <property type="match status" value="1"/>
</dbReference>
<comment type="caution">
    <text evidence="8">The sequence shown here is derived from an EMBL/GenBank/DDBJ whole genome shotgun (WGS) entry which is preliminary data.</text>
</comment>
<comment type="subcellular location">
    <subcellularLocation>
        <location evidence="1">Secreted</location>
    </subcellularLocation>
</comment>
<evidence type="ECO:0000313" key="9">
    <source>
        <dbReference type="Proteomes" id="UP001632038"/>
    </source>
</evidence>
<feature type="domain" description="Gnk2-homologous" evidence="7">
    <location>
        <begin position="151"/>
        <end position="261"/>
    </location>
</feature>
<dbReference type="InterPro" id="IPR038408">
    <property type="entry name" value="GNK2_sf"/>
</dbReference>
<accession>A0ABD3BDN1</accession>
<sequence>MSYTNYLINTILMITTVYHLLNIIPIAFSIDDTELDHICLPSNKKFTSSYNESRALVVIDVIINTASHQGFRNASYTWFRNSSSTLDDPDEWCYGLAQCRGDVSADDCKTCVNNATITLINTTHCPHRRSAIIWRDYCLFKYSDVDFFGIIDTGNMFSSTGDSTWILGSSSDEVKNLMDSLQETAIATPVLYASGNVKFSDDPIDPRPTTTVYGLVQCTRDLSKDNCEACLGSAIGKLTTLKQGGRVVYGSCNVRYETYPL</sequence>
<evidence type="ECO:0000256" key="4">
    <source>
        <dbReference type="ARBA" id="ARBA00022737"/>
    </source>
</evidence>
<keyword evidence="6" id="KW-1133">Transmembrane helix</keyword>
<evidence type="ECO:0000259" key="7">
    <source>
        <dbReference type="PROSITE" id="PS51473"/>
    </source>
</evidence>
<keyword evidence="3" id="KW-0732">Signal</keyword>